<keyword evidence="3" id="KW-1185">Reference proteome</keyword>
<evidence type="ECO:0000313" key="2">
    <source>
        <dbReference type="EMBL" id="KAL1838541.1"/>
    </source>
</evidence>
<evidence type="ECO:0000256" key="1">
    <source>
        <dbReference type="SAM" id="MobiDB-lite"/>
    </source>
</evidence>
<feature type="region of interest" description="Disordered" evidence="1">
    <location>
        <begin position="95"/>
        <end position="122"/>
    </location>
</feature>
<dbReference type="EMBL" id="JAZGSY010000208">
    <property type="protein sequence ID" value="KAL1838541.1"/>
    <property type="molecule type" value="Genomic_DNA"/>
</dbReference>
<accession>A0ABR3VAW8</accession>
<comment type="caution">
    <text evidence="2">The sequence shown here is derived from an EMBL/GenBank/DDBJ whole genome shotgun (WGS) entry which is preliminary data.</text>
</comment>
<name>A0ABR3VAW8_HUMIN</name>
<gene>
    <name evidence="2" type="ORF">VTJ49DRAFT_2539</name>
</gene>
<proteinExistence type="predicted"/>
<sequence>MSTTSHFADVSADYEAILAEISRLAVTEEKRGHEQSKAIADFQRRSKEFALSKNRRREEALQNKTRLEQEFMRDVLRQFQAYYLECKRQEGNYLDDLERHEHESPEDLQRRMQEHQEDRDHRRNEIDLAWKRRKDELNQDRECLRQHYLLGAQRDSSKFIVSGIIAMLERQKEAFEPGPAEVDNALSTSLAALMRLQGALDESEA</sequence>
<organism evidence="2 3">
    <name type="scientific">Humicola insolens</name>
    <name type="common">Soft-rot fungus</name>
    <dbReference type="NCBI Taxonomy" id="85995"/>
    <lineage>
        <taxon>Eukaryota</taxon>
        <taxon>Fungi</taxon>
        <taxon>Dikarya</taxon>
        <taxon>Ascomycota</taxon>
        <taxon>Pezizomycotina</taxon>
        <taxon>Sordariomycetes</taxon>
        <taxon>Sordariomycetidae</taxon>
        <taxon>Sordariales</taxon>
        <taxon>Chaetomiaceae</taxon>
        <taxon>Mycothermus</taxon>
    </lineage>
</organism>
<reference evidence="2 3" key="1">
    <citation type="journal article" date="2024" name="Commun. Biol.">
        <title>Comparative genomic analysis of thermophilic fungi reveals convergent evolutionary adaptations and gene losses.</title>
        <authorList>
            <person name="Steindorff A.S."/>
            <person name="Aguilar-Pontes M.V."/>
            <person name="Robinson A.J."/>
            <person name="Andreopoulos B."/>
            <person name="LaButti K."/>
            <person name="Kuo A."/>
            <person name="Mondo S."/>
            <person name="Riley R."/>
            <person name="Otillar R."/>
            <person name="Haridas S."/>
            <person name="Lipzen A."/>
            <person name="Grimwood J."/>
            <person name="Schmutz J."/>
            <person name="Clum A."/>
            <person name="Reid I.D."/>
            <person name="Moisan M.C."/>
            <person name="Butler G."/>
            <person name="Nguyen T.T.M."/>
            <person name="Dewar K."/>
            <person name="Conant G."/>
            <person name="Drula E."/>
            <person name="Henrissat B."/>
            <person name="Hansel C."/>
            <person name="Singer S."/>
            <person name="Hutchinson M.I."/>
            <person name="de Vries R.P."/>
            <person name="Natvig D.O."/>
            <person name="Powell A.J."/>
            <person name="Tsang A."/>
            <person name="Grigoriev I.V."/>
        </authorList>
    </citation>
    <scope>NUCLEOTIDE SEQUENCE [LARGE SCALE GENOMIC DNA]</scope>
    <source>
        <strain evidence="2 3">CBS 620.91</strain>
    </source>
</reference>
<protein>
    <submittedName>
        <fullName evidence="2">Uncharacterized protein</fullName>
    </submittedName>
</protein>
<dbReference type="Proteomes" id="UP001583172">
    <property type="component" value="Unassembled WGS sequence"/>
</dbReference>
<evidence type="ECO:0000313" key="3">
    <source>
        <dbReference type="Proteomes" id="UP001583172"/>
    </source>
</evidence>